<dbReference type="Gene3D" id="3.40.50.2000">
    <property type="entry name" value="Glycogen Phosphorylase B"/>
    <property type="match status" value="2"/>
</dbReference>
<dbReference type="InterPro" id="IPR001296">
    <property type="entry name" value="Glyco_trans_1"/>
</dbReference>
<proteinExistence type="predicted"/>
<evidence type="ECO:0000259" key="1">
    <source>
        <dbReference type="Pfam" id="PF00534"/>
    </source>
</evidence>
<name>A0A1F6C1P8_9BACT</name>
<reference evidence="2 3" key="1">
    <citation type="journal article" date="2016" name="Nat. Commun.">
        <title>Thousands of microbial genomes shed light on interconnected biogeochemical processes in an aquifer system.</title>
        <authorList>
            <person name="Anantharaman K."/>
            <person name="Brown C.T."/>
            <person name="Hug L.A."/>
            <person name="Sharon I."/>
            <person name="Castelle C.J."/>
            <person name="Probst A.J."/>
            <person name="Thomas B.C."/>
            <person name="Singh A."/>
            <person name="Wilkins M.J."/>
            <person name="Karaoz U."/>
            <person name="Brodie E.L."/>
            <person name="Williams K.H."/>
            <person name="Hubbard S.S."/>
            <person name="Banfield J.F."/>
        </authorList>
    </citation>
    <scope>NUCLEOTIDE SEQUENCE [LARGE SCALE GENOMIC DNA]</scope>
</reference>
<dbReference type="AlphaFoldDB" id="A0A1F6C1P8"/>
<dbReference type="CDD" id="cd03801">
    <property type="entry name" value="GT4_PimA-like"/>
    <property type="match status" value="1"/>
</dbReference>
<dbReference type="Pfam" id="PF00534">
    <property type="entry name" value="Glycos_transf_1"/>
    <property type="match status" value="1"/>
</dbReference>
<dbReference type="EMBL" id="MFKP01000054">
    <property type="protein sequence ID" value="OGG43080.1"/>
    <property type="molecule type" value="Genomic_DNA"/>
</dbReference>
<evidence type="ECO:0000313" key="3">
    <source>
        <dbReference type="Proteomes" id="UP000178249"/>
    </source>
</evidence>
<dbReference type="PANTHER" id="PTHR12526">
    <property type="entry name" value="GLYCOSYLTRANSFERASE"/>
    <property type="match status" value="1"/>
</dbReference>
<protein>
    <recommendedName>
        <fullName evidence="1">Glycosyl transferase family 1 domain-containing protein</fullName>
    </recommendedName>
</protein>
<dbReference type="SUPFAM" id="SSF53756">
    <property type="entry name" value="UDP-Glycosyltransferase/glycogen phosphorylase"/>
    <property type="match status" value="1"/>
</dbReference>
<evidence type="ECO:0000313" key="2">
    <source>
        <dbReference type="EMBL" id="OGG43080.1"/>
    </source>
</evidence>
<gene>
    <name evidence="2" type="ORF">A2841_01535</name>
</gene>
<dbReference type="GO" id="GO:0016757">
    <property type="term" value="F:glycosyltransferase activity"/>
    <property type="evidence" value="ECO:0007669"/>
    <property type="project" value="InterPro"/>
</dbReference>
<accession>A0A1F6C1P8</accession>
<organism evidence="2 3">
    <name type="scientific">Candidatus Kaiserbacteria bacterium RIFCSPHIGHO2_01_FULL_48_10</name>
    <dbReference type="NCBI Taxonomy" id="1798476"/>
    <lineage>
        <taxon>Bacteria</taxon>
        <taxon>Candidatus Kaiseribacteriota</taxon>
    </lineage>
</organism>
<sequence length="360" mass="40086">MKREAIILAINDLDFGGGQRTVVAEANELYRRGVPVHVVTTLVGARMPLRVTLRIPESQIHHVAFKSFVDFPAYRKLFQLMRAINPYAVVSNLFFTNTVVRIAAFFSPVRISIREGNVPTEKGLFAKIVDLILSLRTHSIIANSGRVKDSIPFVFATKVLLYNGIGDEFFIENSERNRMRDALGIKRNEPMVLIVASVTPKKGHRYALEALSFLSPQERTLRLVIVGEGGMRTELEEYAHTLGLKEHILFLGNRTDIRELLSASDIFLLPSLWEGMPNVLLEAMAAGIPSIATNVGGVSEVVTNEENGYLVPAQDARAIARTLSLLLQNPELRVRVGSVASRSVSHLTWEKHVTRLLEIV</sequence>
<feature type="domain" description="Glycosyl transferase family 1" evidence="1">
    <location>
        <begin position="176"/>
        <end position="338"/>
    </location>
</feature>
<comment type="caution">
    <text evidence="2">The sequence shown here is derived from an EMBL/GenBank/DDBJ whole genome shotgun (WGS) entry which is preliminary data.</text>
</comment>
<dbReference type="Proteomes" id="UP000178249">
    <property type="component" value="Unassembled WGS sequence"/>
</dbReference>